<dbReference type="EC" id="3.2.1.22" evidence="5"/>
<evidence type="ECO:0000256" key="4">
    <source>
        <dbReference type="ARBA" id="ARBA00023295"/>
    </source>
</evidence>
<dbReference type="Gene3D" id="2.80.10.50">
    <property type="match status" value="1"/>
</dbReference>
<dbReference type="Pfam" id="PF00652">
    <property type="entry name" value="Ricin_B_lectin"/>
    <property type="match status" value="1"/>
</dbReference>
<dbReference type="Gene3D" id="2.60.40.1180">
    <property type="entry name" value="Golgi alpha-mannosidase II"/>
    <property type="match status" value="1"/>
</dbReference>
<dbReference type="SMART" id="SM00458">
    <property type="entry name" value="RICIN"/>
    <property type="match status" value="1"/>
</dbReference>
<evidence type="ECO:0000256" key="5">
    <source>
        <dbReference type="RuleBase" id="RU361168"/>
    </source>
</evidence>
<dbReference type="InterPro" id="IPR013785">
    <property type="entry name" value="Aldolase_TIM"/>
</dbReference>
<keyword evidence="2 6" id="KW-0732">Signal</keyword>
<comment type="caution">
    <text evidence="8">The sequence shown here is derived from an EMBL/GenBank/DDBJ whole genome shotgun (WGS) entry which is preliminary data.</text>
</comment>
<comment type="similarity">
    <text evidence="1 5">Belongs to the glycosyl hydrolase 27 family.</text>
</comment>
<dbReference type="CDD" id="cd14792">
    <property type="entry name" value="GH27"/>
    <property type="match status" value="1"/>
</dbReference>
<dbReference type="SUPFAM" id="SSF51011">
    <property type="entry name" value="Glycosyl hydrolase domain"/>
    <property type="match status" value="1"/>
</dbReference>
<dbReference type="EMBL" id="BAAAZX010000003">
    <property type="protein sequence ID" value="GAA3984349.1"/>
    <property type="molecule type" value="Genomic_DNA"/>
</dbReference>
<name>A0ABP7QKY2_9ACTN</name>
<organism evidence="8 9">
    <name type="scientific">Streptomyces plumbiresistens</name>
    <dbReference type="NCBI Taxonomy" id="511811"/>
    <lineage>
        <taxon>Bacteria</taxon>
        <taxon>Bacillati</taxon>
        <taxon>Actinomycetota</taxon>
        <taxon>Actinomycetes</taxon>
        <taxon>Kitasatosporales</taxon>
        <taxon>Streptomycetaceae</taxon>
        <taxon>Streptomyces</taxon>
    </lineage>
</organism>
<dbReference type="InterPro" id="IPR055240">
    <property type="entry name" value="CBM13-like"/>
</dbReference>
<dbReference type="PANTHER" id="PTHR11452">
    <property type="entry name" value="ALPHA-GALACTOSIDASE/ALPHA-N-ACETYLGALACTOSAMINIDASE"/>
    <property type="match status" value="1"/>
</dbReference>
<dbReference type="InterPro" id="IPR000772">
    <property type="entry name" value="Ricin_B_lectin"/>
</dbReference>
<dbReference type="SUPFAM" id="SSF50370">
    <property type="entry name" value="Ricin B-like lectins"/>
    <property type="match status" value="1"/>
</dbReference>
<feature type="domain" description="Ricin B lectin" evidence="7">
    <location>
        <begin position="530"/>
        <end position="658"/>
    </location>
</feature>
<dbReference type="PROSITE" id="PS50231">
    <property type="entry name" value="RICIN_B_LECTIN"/>
    <property type="match status" value="1"/>
</dbReference>
<dbReference type="Pfam" id="PF22704">
    <property type="entry name" value="CBM13-like"/>
    <property type="match status" value="1"/>
</dbReference>
<dbReference type="Gene3D" id="3.20.20.70">
    <property type="entry name" value="Aldolase class I"/>
    <property type="match status" value="1"/>
</dbReference>
<evidence type="ECO:0000256" key="6">
    <source>
        <dbReference type="SAM" id="SignalP"/>
    </source>
</evidence>
<feature type="chain" id="PRO_5045589227" description="Alpha-galactosidase" evidence="6">
    <location>
        <begin position="48"/>
        <end position="658"/>
    </location>
</feature>
<dbReference type="CDD" id="cd23418">
    <property type="entry name" value="beta-trefoil_Ricin_XLN-like"/>
    <property type="match status" value="1"/>
</dbReference>
<keyword evidence="9" id="KW-1185">Reference proteome</keyword>
<proteinExistence type="inferred from homology"/>
<evidence type="ECO:0000313" key="8">
    <source>
        <dbReference type="EMBL" id="GAA3984349.1"/>
    </source>
</evidence>
<evidence type="ECO:0000256" key="3">
    <source>
        <dbReference type="ARBA" id="ARBA00022801"/>
    </source>
</evidence>
<dbReference type="InterPro" id="IPR017853">
    <property type="entry name" value="GH"/>
</dbReference>
<dbReference type="Proteomes" id="UP001500456">
    <property type="component" value="Unassembled WGS sequence"/>
</dbReference>
<dbReference type="InterPro" id="IPR002241">
    <property type="entry name" value="Glyco_hydro_27"/>
</dbReference>
<comment type="catalytic activity">
    <reaction evidence="5">
        <text>Hydrolysis of terminal, non-reducing alpha-D-galactose residues in alpha-D-galactosides, including galactose oligosaccharides, galactomannans and galactolipids.</text>
        <dbReference type="EC" id="3.2.1.22"/>
    </reaction>
</comment>
<dbReference type="InterPro" id="IPR041233">
    <property type="entry name" value="Melibiase_C"/>
</dbReference>
<sequence>MYPPPRSPRSAVRGLMQRCRATAVRALVLALTATAALLFVQPAPALAATARQIPVPTAPMGWASWNSFAAKIDYNVIKQQVDAFVAAGLPAAGYKYINIDEGWWQGTRDGAGNITIDETEWPGGMKAIADYIHSKGLKAGIYTDAGKDGCGYYYPTGRPAAPGSGSEGHYEQDMLQFSKWGFDFVKVDWCGGDAEGLDAKSTYQAVSDAVAKATATTGRPLTLSLCNWGYQNPWNWAPGQGAMWRTNTDIIYWGNQPSMSSLLTNYDTNLHPTAQHTGYYNDPDMLMVGMDGFTAAQNRTHMNLWAISGAPLLAGNNLATMTAETAEILKNPEVIAVDQDPRGLQGVEVAEDTTGAQVYGKVLSGAGNRAVVLLNRTSAAKNITVRWSDLGLTNAGATVRDLWTRSNIGTYGTSYTTSVPAGGSVMLKVTGGTEAASSTYTGTSSFTGVVAGSTGLKTVDVSYTNNTSTARTGTLQVNGQTPTKVSFPPTGSSPGTISVAASLSKGSANTLAFSGASGIDSITVRPLPGTNGTLAVGQESGRCLDIYDNTITNGTQAELWDCNGGQNQSWTYTSRKELVVYGNKCLDAYNLGTTNGTKVVIWDCNGQANQQWNVGSDGTLVNVNAGLCLDANNNGTANGSLLVLWTCNGGANQKWTLT</sequence>
<dbReference type="InterPro" id="IPR013780">
    <property type="entry name" value="Glyco_hydro_b"/>
</dbReference>
<evidence type="ECO:0000256" key="2">
    <source>
        <dbReference type="ARBA" id="ARBA00022729"/>
    </source>
</evidence>
<dbReference type="PANTHER" id="PTHR11452:SF75">
    <property type="entry name" value="ALPHA-GALACTOSIDASE MEL1"/>
    <property type="match status" value="1"/>
</dbReference>
<protein>
    <recommendedName>
        <fullName evidence="5">Alpha-galactosidase</fullName>
        <ecNumber evidence="5">3.2.1.22</ecNumber>
    </recommendedName>
    <alternativeName>
        <fullName evidence="5">Melibiase</fullName>
    </alternativeName>
</protein>
<gene>
    <name evidence="8" type="ORF">GCM10022232_16260</name>
</gene>
<dbReference type="SUPFAM" id="SSF51445">
    <property type="entry name" value="(Trans)glycosidases"/>
    <property type="match status" value="1"/>
</dbReference>
<dbReference type="Pfam" id="PF16499">
    <property type="entry name" value="Melibiase_2"/>
    <property type="match status" value="1"/>
</dbReference>
<dbReference type="PRINTS" id="PR00740">
    <property type="entry name" value="GLHYDRLASE27"/>
</dbReference>
<evidence type="ECO:0000259" key="7">
    <source>
        <dbReference type="SMART" id="SM00458"/>
    </source>
</evidence>
<evidence type="ECO:0000256" key="1">
    <source>
        <dbReference type="ARBA" id="ARBA00009743"/>
    </source>
</evidence>
<keyword evidence="3 5" id="KW-0378">Hydrolase</keyword>
<keyword evidence="5" id="KW-1015">Disulfide bond</keyword>
<evidence type="ECO:0000313" key="9">
    <source>
        <dbReference type="Proteomes" id="UP001500456"/>
    </source>
</evidence>
<reference evidence="9" key="1">
    <citation type="journal article" date="2019" name="Int. J. Syst. Evol. Microbiol.">
        <title>The Global Catalogue of Microorganisms (GCM) 10K type strain sequencing project: providing services to taxonomists for standard genome sequencing and annotation.</title>
        <authorList>
            <consortium name="The Broad Institute Genomics Platform"/>
            <consortium name="The Broad Institute Genome Sequencing Center for Infectious Disease"/>
            <person name="Wu L."/>
            <person name="Ma J."/>
        </authorList>
    </citation>
    <scope>NUCLEOTIDE SEQUENCE [LARGE SCALE GENOMIC DNA]</scope>
    <source>
        <strain evidence="9">JCM 16924</strain>
    </source>
</reference>
<accession>A0ABP7QKY2</accession>
<feature type="signal peptide" evidence="6">
    <location>
        <begin position="1"/>
        <end position="47"/>
    </location>
</feature>
<dbReference type="InterPro" id="IPR035992">
    <property type="entry name" value="Ricin_B-like_lectins"/>
</dbReference>
<dbReference type="Gene3D" id="2.60.120.260">
    <property type="entry name" value="Galactose-binding domain-like"/>
    <property type="match status" value="1"/>
</dbReference>
<dbReference type="Pfam" id="PF17801">
    <property type="entry name" value="Melibiase_C"/>
    <property type="match status" value="1"/>
</dbReference>
<keyword evidence="4 5" id="KW-0326">Glycosidase</keyword>